<dbReference type="Pfam" id="PF04820">
    <property type="entry name" value="Trp_halogenase"/>
    <property type="match status" value="1"/>
</dbReference>
<name>A0ABY7NJ56_9SPHN</name>
<dbReference type="InterPro" id="IPR036188">
    <property type="entry name" value="FAD/NAD-bd_sf"/>
</dbReference>
<protein>
    <submittedName>
        <fullName evidence="2">Tryptophan 7-halogenase</fullName>
    </submittedName>
</protein>
<dbReference type="EMBL" id="CP115174">
    <property type="protein sequence ID" value="WBO21549.1"/>
    <property type="molecule type" value="Genomic_DNA"/>
</dbReference>
<evidence type="ECO:0000313" key="3">
    <source>
        <dbReference type="Proteomes" id="UP001210865"/>
    </source>
</evidence>
<dbReference type="Gene3D" id="3.50.50.60">
    <property type="entry name" value="FAD/NAD(P)-binding domain"/>
    <property type="match status" value="2"/>
</dbReference>
<sequence>MTIACIAVLGDGIEAWLFAAIARQLLRGSVPVMVVPAGPQSLSDTIALPPDIERVHRLLRIPPALVRAIARPRYGIAVPRHDAKALFIPYGGIGDPGTPGDFAADWIRARVMGHPPALSSLSVNAALHSGAILPPDAPAELRRSGTAGWEAATGRYHSLLREAAQACGVVQSAPWAEPLTAERAAAAWHLADGTRLTADIWVDARGDAGVAHSPSPPGWHADRIGVGTMAQRIDAPEPFAIAAIASAAARLVALLPRGPARSQLAAEYHRQLSCEQDAIAAAGAALSRLAGQDAKSATLDRYADRYRVAGLLPADPQPWSAETWLFCFDAMGIVPRRYDPNSDRYPVDQAADRMTARAMAIARLPGRPRPPPPDGDTCLGRPP</sequence>
<organism evidence="2 3">
    <name type="scientific">Sphingomonas abietis</name>
    <dbReference type="NCBI Taxonomy" id="3012344"/>
    <lineage>
        <taxon>Bacteria</taxon>
        <taxon>Pseudomonadati</taxon>
        <taxon>Pseudomonadota</taxon>
        <taxon>Alphaproteobacteria</taxon>
        <taxon>Sphingomonadales</taxon>
        <taxon>Sphingomonadaceae</taxon>
        <taxon>Sphingomonas</taxon>
    </lineage>
</organism>
<keyword evidence="3" id="KW-1185">Reference proteome</keyword>
<reference evidence="2 3" key="1">
    <citation type="submission" date="2022-12" db="EMBL/GenBank/DDBJ databases">
        <title>Sphingomonas abieness sp. nov., an endophytic bacterium isolated from Abies koreana.</title>
        <authorList>
            <person name="Jiang L."/>
            <person name="Lee J."/>
        </authorList>
    </citation>
    <scope>NUCLEOTIDE SEQUENCE [LARGE SCALE GENOMIC DNA]</scope>
    <source>
        <strain evidence="3">PAMB 00755</strain>
    </source>
</reference>
<evidence type="ECO:0000313" key="2">
    <source>
        <dbReference type="EMBL" id="WBO21549.1"/>
    </source>
</evidence>
<dbReference type="Proteomes" id="UP001210865">
    <property type="component" value="Chromosome"/>
</dbReference>
<dbReference type="InterPro" id="IPR006905">
    <property type="entry name" value="Flavin_halogenase"/>
</dbReference>
<accession>A0ABY7NJ56</accession>
<dbReference type="RefSeq" id="WP_270076198.1">
    <property type="nucleotide sequence ID" value="NZ_CP115174.1"/>
</dbReference>
<feature type="region of interest" description="Disordered" evidence="1">
    <location>
        <begin position="362"/>
        <end position="383"/>
    </location>
</feature>
<evidence type="ECO:0000256" key="1">
    <source>
        <dbReference type="SAM" id="MobiDB-lite"/>
    </source>
</evidence>
<gene>
    <name evidence="2" type="ORF">PBT88_15375</name>
</gene>
<proteinExistence type="predicted"/>